<dbReference type="NCBIfam" id="TIGR00051">
    <property type="entry name" value="YbgC/FadM family acyl-CoA thioesterase"/>
    <property type="match status" value="1"/>
</dbReference>
<dbReference type="CDD" id="cd00586">
    <property type="entry name" value="4HBT"/>
    <property type="match status" value="1"/>
</dbReference>
<evidence type="ECO:0000256" key="1">
    <source>
        <dbReference type="ARBA" id="ARBA00005953"/>
    </source>
</evidence>
<comment type="similarity">
    <text evidence="1">Belongs to the 4-hydroxybenzoyl-CoA thioesterase family.</text>
</comment>
<keyword evidence="2" id="KW-0378">Hydrolase</keyword>
<sequence>MTAKWHQTNYRVPYKDTDRMGVVHHGNYINWFEMARTECMRHYGVAYSHVEERGFLLPVLGVECDYKQSATFDDCIAIYTKITDYSPIKLTFAYEARKISEENFTTTHNQIVIEPTGELITSGITKHMWVNQDFKPTRLERSAPDLYRVLEKFGEKE</sequence>
<dbReference type="Gene3D" id="3.10.129.10">
    <property type="entry name" value="Hotdog Thioesterase"/>
    <property type="match status" value="1"/>
</dbReference>
<protein>
    <submittedName>
        <fullName evidence="3">4-hydroxybenzoyl-CoA thioesterase</fullName>
    </submittedName>
</protein>
<dbReference type="InterPro" id="IPR008272">
    <property type="entry name" value="HB-CoA_thioesterase_AS"/>
</dbReference>
<dbReference type="SUPFAM" id="SSF54637">
    <property type="entry name" value="Thioesterase/thiol ester dehydrase-isomerase"/>
    <property type="match status" value="1"/>
</dbReference>
<dbReference type="PANTHER" id="PTHR31793:SF27">
    <property type="entry name" value="NOVEL THIOESTERASE SUPERFAMILY DOMAIN AND SAPOSIN A-TYPE DOMAIN CONTAINING PROTEIN (0610012H03RIK)"/>
    <property type="match status" value="1"/>
</dbReference>
<accession>A0A918D3S9</accession>
<dbReference type="PIRSF" id="PIRSF003230">
    <property type="entry name" value="YbgC"/>
    <property type="match status" value="1"/>
</dbReference>
<dbReference type="AlphaFoldDB" id="A0A918D3S9"/>
<reference evidence="3" key="1">
    <citation type="journal article" date="2014" name="Int. J. Syst. Evol. Microbiol.">
        <title>Complete genome sequence of Corynebacterium casei LMG S-19264T (=DSM 44701T), isolated from a smear-ripened cheese.</title>
        <authorList>
            <consortium name="US DOE Joint Genome Institute (JGI-PGF)"/>
            <person name="Walter F."/>
            <person name="Albersmeier A."/>
            <person name="Kalinowski J."/>
            <person name="Ruckert C."/>
        </authorList>
    </citation>
    <scope>NUCLEOTIDE SEQUENCE</scope>
    <source>
        <strain evidence="3">JCM 17251</strain>
    </source>
</reference>
<name>A0A918D3S9_9BACI</name>
<dbReference type="InterPro" id="IPR050563">
    <property type="entry name" value="4-hydroxybenzoyl-CoA_TE"/>
</dbReference>
<evidence type="ECO:0000256" key="2">
    <source>
        <dbReference type="ARBA" id="ARBA00022801"/>
    </source>
</evidence>
<proteinExistence type="inferred from homology"/>
<dbReference type="Proteomes" id="UP000624041">
    <property type="component" value="Unassembled WGS sequence"/>
</dbReference>
<organism evidence="3 4">
    <name type="scientific">Oceanobacillus indicireducens</name>
    <dbReference type="NCBI Taxonomy" id="1004261"/>
    <lineage>
        <taxon>Bacteria</taxon>
        <taxon>Bacillati</taxon>
        <taxon>Bacillota</taxon>
        <taxon>Bacilli</taxon>
        <taxon>Bacillales</taxon>
        <taxon>Bacillaceae</taxon>
        <taxon>Oceanobacillus</taxon>
    </lineage>
</organism>
<dbReference type="PANTHER" id="PTHR31793">
    <property type="entry name" value="4-HYDROXYBENZOYL-COA THIOESTERASE FAMILY MEMBER"/>
    <property type="match status" value="1"/>
</dbReference>
<gene>
    <name evidence="3" type="ORF">GCM10007971_29390</name>
</gene>
<comment type="caution">
    <text evidence="3">The sequence shown here is derived from an EMBL/GenBank/DDBJ whole genome shotgun (WGS) entry which is preliminary data.</text>
</comment>
<dbReference type="RefSeq" id="WP_156856470.1">
    <property type="nucleotide sequence ID" value="NZ_BMOS01000025.1"/>
</dbReference>
<dbReference type="InterPro" id="IPR006684">
    <property type="entry name" value="YbgC/YbaW"/>
</dbReference>
<evidence type="ECO:0000313" key="3">
    <source>
        <dbReference type="EMBL" id="GGN62956.1"/>
    </source>
</evidence>
<dbReference type="EMBL" id="BMOS01000025">
    <property type="protein sequence ID" value="GGN62956.1"/>
    <property type="molecule type" value="Genomic_DNA"/>
</dbReference>
<dbReference type="InterPro" id="IPR029069">
    <property type="entry name" value="HotDog_dom_sf"/>
</dbReference>
<dbReference type="PROSITE" id="PS01328">
    <property type="entry name" value="4HBCOA_THIOESTERASE"/>
    <property type="match status" value="1"/>
</dbReference>
<evidence type="ECO:0000313" key="4">
    <source>
        <dbReference type="Proteomes" id="UP000624041"/>
    </source>
</evidence>
<reference evidence="3" key="2">
    <citation type="submission" date="2020-09" db="EMBL/GenBank/DDBJ databases">
        <authorList>
            <person name="Sun Q."/>
            <person name="Ohkuma M."/>
        </authorList>
    </citation>
    <scope>NUCLEOTIDE SEQUENCE</scope>
    <source>
        <strain evidence="3">JCM 17251</strain>
    </source>
</reference>
<keyword evidence="4" id="KW-1185">Reference proteome</keyword>
<dbReference type="Pfam" id="PF13279">
    <property type="entry name" value="4HBT_2"/>
    <property type="match status" value="1"/>
</dbReference>
<dbReference type="GO" id="GO:0047617">
    <property type="term" value="F:fatty acyl-CoA hydrolase activity"/>
    <property type="evidence" value="ECO:0007669"/>
    <property type="project" value="TreeGrafter"/>
</dbReference>